<evidence type="ECO:0000256" key="8">
    <source>
        <dbReference type="SAM" id="MobiDB-lite"/>
    </source>
</evidence>
<protein>
    <recommendedName>
        <fullName evidence="7">Patatin-like phospholipase domain-containing protein</fullName>
        <ecNumber evidence="7">3.1.1.-</ecNumber>
    </recommendedName>
</protein>
<dbReference type="Proteomes" id="UP000277580">
    <property type="component" value="Unassembled WGS sequence"/>
</dbReference>
<dbReference type="InParanoid" id="A0A3N4L4D5"/>
<dbReference type="STRING" id="1392247.A0A3N4L4D5"/>
<feature type="active site" description="Nucleophile" evidence="6">
    <location>
        <position position="312"/>
    </location>
</feature>
<dbReference type="InterPro" id="IPR021771">
    <property type="entry name" value="Triacylglycerol_lipase_N"/>
</dbReference>
<evidence type="ECO:0000259" key="9">
    <source>
        <dbReference type="PROSITE" id="PS51635"/>
    </source>
</evidence>
<feature type="active site" description="Proton acceptor" evidence="6">
    <location>
        <position position="457"/>
    </location>
</feature>
<keyword evidence="3 6" id="KW-0378">Hydrolase</keyword>
<feature type="compositionally biased region" description="Basic and acidic residues" evidence="8">
    <location>
        <begin position="775"/>
        <end position="784"/>
    </location>
</feature>
<comment type="similarity">
    <text evidence="2 7">Belongs to the PLPL family.</text>
</comment>
<reference evidence="10 11" key="1">
    <citation type="journal article" date="2018" name="Nat. Ecol. Evol.">
        <title>Pezizomycetes genomes reveal the molecular basis of ectomycorrhizal truffle lifestyle.</title>
        <authorList>
            <person name="Murat C."/>
            <person name="Payen T."/>
            <person name="Noel B."/>
            <person name="Kuo A."/>
            <person name="Morin E."/>
            <person name="Chen J."/>
            <person name="Kohler A."/>
            <person name="Krizsan K."/>
            <person name="Balestrini R."/>
            <person name="Da Silva C."/>
            <person name="Montanini B."/>
            <person name="Hainaut M."/>
            <person name="Levati E."/>
            <person name="Barry K.W."/>
            <person name="Belfiori B."/>
            <person name="Cichocki N."/>
            <person name="Clum A."/>
            <person name="Dockter R.B."/>
            <person name="Fauchery L."/>
            <person name="Guy J."/>
            <person name="Iotti M."/>
            <person name="Le Tacon F."/>
            <person name="Lindquist E.A."/>
            <person name="Lipzen A."/>
            <person name="Malagnac F."/>
            <person name="Mello A."/>
            <person name="Molinier V."/>
            <person name="Miyauchi S."/>
            <person name="Poulain J."/>
            <person name="Riccioni C."/>
            <person name="Rubini A."/>
            <person name="Sitrit Y."/>
            <person name="Splivallo R."/>
            <person name="Traeger S."/>
            <person name="Wang M."/>
            <person name="Zifcakova L."/>
            <person name="Wipf D."/>
            <person name="Zambonelli A."/>
            <person name="Paolocci F."/>
            <person name="Nowrousian M."/>
            <person name="Ottonello S."/>
            <person name="Baldrian P."/>
            <person name="Spatafora J.W."/>
            <person name="Henrissat B."/>
            <person name="Nagy L.G."/>
            <person name="Aury J.M."/>
            <person name="Wincker P."/>
            <person name="Grigoriev I.V."/>
            <person name="Bonfante P."/>
            <person name="Martin F.M."/>
        </authorList>
    </citation>
    <scope>NUCLEOTIDE SEQUENCE [LARGE SCALE GENOMIC DNA]</scope>
    <source>
        <strain evidence="10 11">CCBAS932</strain>
    </source>
</reference>
<evidence type="ECO:0000256" key="7">
    <source>
        <dbReference type="RuleBase" id="RU362055"/>
    </source>
</evidence>
<dbReference type="SUPFAM" id="SSF52151">
    <property type="entry name" value="FabD/lysophospholipase-like"/>
    <property type="match status" value="1"/>
</dbReference>
<keyword evidence="11" id="KW-1185">Reference proteome</keyword>
<dbReference type="GO" id="GO:0016020">
    <property type="term" value="C:membrane"/>
    <property type="evidence" value="ECO:0007669"/>
    <property type="project" value="UniProtKB-SubCell"/>
</dbReference>
<dbReference type="AlphaFoldDB" id="A0A3N4L4D5"/>
<proteinExistence type="inferred from homology"/>
<dbReference type="OrthoDB" id="15478at2759"/>
<feature type="domain" description="PNPLA" evidence="9">
    <location>
        <begin position="279"/>
        <end position="470"/>
    </location>
</feature>
<keyword evidence="4 6" id="KW-0442">Lipid degradation</keyword>
<feature type="short sequence motif" description="GXSXG" evidence="6">
    <location>
        <begin position="310"/>
        <end position="314"/>
    </location>
</feature>
<name>A0A3N4L4D5_9PEZI</name>
<keyword evidence="7" id="KW-1133">Transmembrane helix</keyword>
<dbReference type="PANTHER" id="PTHR14226:SF66">
    <property type="entry name" value="TRIACYLGLYCEROL LIPASE PTL2"/>
    <property type="match status" value="1"/>
</dbReference>
<evidence type="ECO:0000256" key="5">
    <source>
        <dbReference type="ARBA" id="ARBA00023098"/>
    </source>
</evidence>
<dbReference type="InterPro" id="IPR050301">
    <property type="entry name" value="NTE"/>
</dbReference>
<evidence type="ECO:0000256" key="1">
    <source>
        <dbReference type="ARBA" id="ARBA00002682"/>
    </source>
</evidence>
<organism evidence="10 11">
    <name type="scientific">Morchella conica CCBAS932</name>
    <dbReference type="NCBI Taxonomy" id="1392247"/>
    <lineage>
        <taxon>Eukaryota</taxon>
        <taxon>Fungi</taxon>
        <taxon>Dikarya</taxon>
        <taxon>Ascomycota</taxon>
        <taxon>Pezizomycotina</taxon>
        <taxon>Pezizomycetes</taxon>
        <taxon>Pezizales</taxon>
        <taxon>Morchellaceae</taxon>
        <taxon>Morchella</taxon>
    </lineage>
</organism>
<feature type="compositionally biased region" description="Gly residues" evidence="8">
    <location>
        <begin position="791"/>
        <end position="800"/>
    </location>
</feature>
<keyword evidence="7" id="KW-0472">Membrane</keyword>
<dbReference type="GO" id="GO:0004806">
    <property type="term" value="F:triacylglycerol lipase activity"/>
    <property type="evidence" value="ECO:0007669"/>
    <property type="project" value="InterPro"/>
</dbReference>
<evidence type="ECO:0000256" key="2">
    <source>
        <dbReference type="ARBA" id="ARBA00006104"/>
    </source>
</evidence>
<dbReference type="Pfam" id="PF11815">
    <property type="entry name" value="DUF3336"/>
    <property type="match status" value="1"/>
</dbReference>
<feature type="region of interest" description="Disordered" evidence="8">
    <location>
        <begin position="685"/>
        <end position="800"/>
    </location>
</feature>
<dbReference type="PANTHER" id="PTHR14226">
    <property type="entry name" value="NEUROPATHY TARGET ESTERASE/SWISS CHEESE D.MELANOGASTER"/>
    <property type="match status" value="1"/>
</dbReference>
<evidence type="ECO:0000313" key="10">
    <source>
        <dbReference type="EMBL" id="RPB16372.1"/>
    </source>
</evidence>
<feature type="compositionally biased region" description="Acidic residues" evidence="8">
    <location>
        <begin position="762"/>
        <end position="774"/>
    </location>
</feature>
<gene>
    <name evidence="10" type="ORF">P167DRAFT_500489</name>
</gene>
<evidence type="ECO:0000256" key="4">
    <source>
        <dbReference type="ARBA" id="ARBA00022963"/>
    </source>
</evidence>
<dbReference type="GO" id="GO:0006641">
    <property type="term" value="P:triglyceride metabolic process"/>
    <property type="evidence" value="ECO:0007669"/>
    <property type="project" value="UniProtKB-ARBA"/>
</dbReference>
<dbReference type="EC" id="3.1.1.-" evidence="7"/>
<feature type="transmembrane region" description="Helical" evidence="7">
    <location>
        <begin position="83"/>
        <end position="102"/>
    </location>
</feature>
<comment type="function">
    <text evidence="1">Probable lipid hydrolase.</text>
</comment>
<sequence length="800" mass="90238">MASSNKHEALPDGDTSFINPDDLAAFARAVHAPDVPEDDFITALNDWRPVHQRIRRKKTSVKKRPRRGKDETREGFGYQVFKWPLLGVVFTWIGILSILYVLTRFYISQYEYWVTWRGRREKLRKKLRSTSNYEDWKIAAKELDTYLGADSWKSDEAFAYYDYKTIKKATTDMSKLRKRAEDEAQRGVAETNGERDGKSISVVDELRNLVELCVKSNFGGIESFRLYSQTYYGTKDRVQEYVEEVEKSLKFLLETSSLGMDDKRLLFKHLSSNYGRTALCLSGGASFAYYHFGVVKAHLDADLLPTVITGTSGGALVAALVCTRTDEELKKLLVPALANKITGCHDDTWTWFKRWWKTGARFDSVDWAERCCWFTRGSMTFKEAYERTGRILNISCIPSDPHSPSLLLNYLTAPDCCIFSAVLASAAVPGILNPVVLMTKTKSGTIAPFSFGHKWKDGSLRTDIPLKALNSHFNVNFSVVSQVNPHVSVFFFSSRGSVGRPVTHRRGKGWRGGFLGSAMEQYLKLDMAKWLKVLRHLELLPRPLSQDWSSVFLQKFDGNITIWPKTSITQLRYILTDPTEERLENMLTVGQGCTFPKLKFVSNRLRIERLVDKGRQMTRSKNAEPEQNIFSAELHKNMNGNKPQRRSFQGDSLQLQRRTLSEGGEATQHAESPTARLSSWFSKWNGSTASSSEDGQRDLGPNGARPLGAGGRRTSFSDTFKEIENQGRVFFDDSEEFTGSSASTTSEEETEDREMKEKVGGETDDEEDGGEEEEKAVSDERSGTEKFQAGAMGGVTGVAP</sequence>
<accession>A0A3N4L4D5</accession>
<dbReference type="CDD" id="cd07232">
    <property type="entry name" value="Pat_PLPL"/>
    <property type="match status" value="1"/>
</dbReference>
<dbReference type="Gene3D" id="3.40.1090.10">
    <property type="entry name" value="Cytosolic phospholipase A2 catalytic domain"/>
    <property type="match status" value="2"/>
</dbReference>
<evidence type="ECO:0000313" key="11">
    <source>
        <dbReference type="Proteomes" id="UP000277580"/>
    </source>
</evidence>
<dbReference type="PROSITE" id="PS51635">
    <property type="entry name" value="PNPLA"/>
    <property type="match status" value="1"/>
</dbReference>
<dbReference type="Pfam" id="PF01734">
    <property type="entry name" value="Patatin"/>
    <property type="match status" value="1"/>
</dbReference>
<evidence type="ECO:0000256" key="3">
    <source>
        <dbReference type="ARBA" id="ARBA00022801"/>
    </source>
</evidence>
<dbReference type="EMBL" id="ML119109">
    <property type="protein sequence ID" value="RPB16372.1"/>
    <property type="molecule type" value="Genomic_DNA"/>
</dbReference>
<keyword evidence="7" id="KW-0812">Transmembrane</keyword>
<comment type="subcellular location">
    <subcellularLocation>
        <location evidence="7">Membrane</location>
        <topology evidence="7">Single-pass membrane protein</topology>
    </subcellularLocation>
</comment>
<dbReference type="InterPro" id="IPR002641">
    <property type="entry name" value="PNPLA_dom"/>
</dbReference>
<keyword evidence="5 6" id="KW-0443">Lipid metabolism</keyword>
<comment type="caution">
    <text evidence="6">Lacks conserved residue(s) required for the propagation of feature annotation.</text>
</comment>
<dbReference type="InterPro" id="IPR016035">
    <property type="entry name" value="Acyl_Trfase/lysoPLipase"/>
</dbReference>
<dbReference type="GO" id="GO:0016042">
    <property type="term" value="P:lipid catabolic process"/>
    <property type="evidence" value="ECO:0007669"/>
    <property type="project" value="UniProtKB-UniRule"/>
</dbReference>
<comment type="function">
    <text evidence="7">Lipid hydrolase.</text>
</comment>
<evidence type="ECO:0000256" key="6">
    <source>
        <dbReference type="PROSITE-ProRule" id="PRU01161"/>
    </source>
</evidence>